<comment type="caution">
    <text evidence="2">The sequence shown here is derived from an EMBL/GenBank/DDBJ whole genome shotgun (WGS) entry which is preliminary data.</text>
</comment>
<dbReference type="EMBL" id="JAUCMV010000002">
    <property type="protein sequence ID" value="KAK0420050.1"/>
    <property type="molecule type" value="Genomic_DNA"/>
</dbReference>
<dbReference type="AlphaFoldDB" id="A0AA39M499"/>
<sequence>MGSSISVPCDPSPFERLPDEVLLLVFRCLYWKRMERSERLQILCTLRSVCSKWKSIVSDVFDFKPVIELSFICGRPKVYCEQLVKVSGRTTVLETMECNASLKSMLKQDVKLSINVRFQPFKDLLKGGPKPSLTWPNIRELKRLLYDIDNIRDLFIYDFKLEATDEQMINFLHRLRRPKTMQRFRLYIDPRSSNKMVLAYLDFLKAHPDLSMVDIYHRGRFGKQFRKIVREMEDKILRGGRGTINFTDETNCENFAAFRC</sequence>
<dbReference type="CDD" id="cd09917">
    <property type="entry name" value="F-box_SF"/>
    <property type="match status" value="1"/>
</dbReference>
<evidence type="ECO:0000313" key="3">
    <source>
        <dbReference type="Proteomes" id="UP001175271"/>
    </source>
</evidence>
<dbReference type="Pfam" id="PF12937">
    <property type="entry name" value="F-box-like"/>
    <property type="match status" value="1"/>
</dbReference>
<evidence type="ECO:0000259" key="1">
    <source>
        <dbReference type="Pfam" id="PF12937"/>
    </source>
</evidence>
<dbReference type="Gene3D" id="1.20.1280.50">
    <property type="match status" value="1"/>
</dbReference>
<dbReference type="InterPro" id="IPR036047">
    <property type="entry name" value="F-box-like_dom_sf"/>
</dbReference>
<accession>A0AA39M499</accession>
<feature type="domain" description="F-box" evidence="1">
    <location>
        <begin position="14"/>
        <end position="59"/>
    </location>
</feature>
<proteinExistence type="predicted"/>
<evidence type="ECO:0000313" key="2">
    <source>
        <dbReference type="EMBL" id="KAK0420050.1"/>
    </source>
</evidence>
<dbReference type="SUPFAM" id="SSF81383">
    <property type="entry name" value="F-box domain"/>
    <property type="match status" value="1"/>
</dbReference>
<gene>
    <name evidence="2" type="ORF">QR680_014484</name>
</gene>
<dbReference type="InterPro" id="IPR001810">
    <property type="entry name" value="F-box_dom"/>
</dbReference>
<dbReference type="Proteomes" id="UP001175271">
    <property type="component" value="Unassembled WGS sequence"/>
</dbReference>
<name>A0AA39M499_9BILA</name>
<keyword evidence="3" id="KW-1185">Reference proteome</keyword>
<protein>
    <recommendedName>
        <fullName evidence="1">F-box domain-containing protein</fullName>
    </recommendedName>
</protein>
<reference evidence="2" key="1">
    <citation type="submission" date="2023-06" db="EMBL/GenBank/DDBJ databases">
        <title>Genomic analysis of the entomopathogenic nematode Steinernema hermaphroditum.</title>
        <authorList>
            <person name="Schwarz E.M."/>
            <person name="Heppert J.K."/>
            <person name="Baniya A."/>
            <person name="Schwartz H.T."/>
            <person name="Tan C.-H."/>
            <person name="Antoshechkin I."/>
            <person name="Sternberg P.W."/>
            <person name="Goodrich-Blair H."/>
            <person name="Dillman A.R."/>
        </authorList>
    </citation>
    <scope>NUCLEOTIDE SEQUENCE</scope>
    <source>
        <strain evidence="2">PS9179</strain>
        <tissue evidence="2">Whole animal</tissue>
    </source>
</reference>
<organism evidence="2 3">
    <name type="scientific">Steinernema hermaphroditum</name>
    <dbReference type="NCBI Taxonomy" id="289476"/>
    <lineage>
        <taxon>Eukaryota</taxon>
        <taxon>Metazoa</taxon>
        <taxon>Ecdysozoa</taxon>
        <taxon>Nematoda</taxon>
        <taxon>Chromadorea</taxon>
        <taxon>Rhabditida</taxon>
        <taxon>Tylenchina</taxon>
        <taxon>Panagrolaimomorpha</taxon>
        <taxon>Strongyloidoidea</taxon>
        <taxon>Steinernematidae</taxon>
        <taxon>Steinernema</taxon>
    </lineage>
</organism>